<dbReference type="KEGG" id="daf:Desaf_2369"/>
<dbReference type="InterPro" id="IPR001412">
    <property type="entry name" value="aa-tRNA-synth_I_CS"/>
</dbReference>
<keyword evidence="14" id="KW-1185">Reference proteome</keyword>
<comment type="subunit">
    <text evidence="3 10">Monomer.</text>
</comment>
<evidence type="ECO:0000256" key="2">
    <source>
        <dbReference type="ARBA" id="ARBA00007894"/>
    </source>
</evidence>
<comment type="subcellular location">
    <subcellularLocation>
        <location evidence="1 10">Cytoplasm</location>
    </subcellularLocation>
</comment>
<keyword evidence="4 10" id="KW-0963">Cytoplasm</keyword>
<keyword evidence="8 10" id="KW-0648">Protein biosynthesis</keyword>
<gene>
    <name evidence="10" type="primary">gltX</name>
    <name evidence="13" type="ORF">Desaf_2369</name>
</gene>
<dbReference type="SUPFAM" id="SSF52374">
    <property type="entry name" value="Nucleotidylyl transferase"/>
    <property type="match status" value="1"/>
</dbReference>
<dbReference type="InterPro" id="IPR049940">
    <property type="entry name" value="GluQ/Sye"/>
</dbReference>
<comment type="similarity">
    <text evidence="2 10">Belongs to the class-I aminoacyl-tRNA synthetase family. Glutamate--tRNA ligase type 1 subfamily.</text>
</comment>
<keyword evidence="5 10" id="KW-0436">Ligase</keyword>
<accession>F3YXZ1</accession>
<protein>
    <recommendedName>
        <fullName evidence="10">Glutamate--tRNA ligase</fullName>
        <ecNumber evidence="10">6.1.1.17</ecNumber>
    </recommendedName>
    <alternativeName>
        <fullName evidence="10">Glutamyl-tRNA synthetase</fullName>
        <shortName evidence="10">GluRS</shortName>
    </alternativeName>
</protein>
<evidence type="ECO:0000256" key="3">
    <source>
        <dbReference type="ARBA" id="ARBA00011245"/>
    </source>
</evidence>
<evidence type="ECO:0000256" key="4">
    <source>
        <dbReference type="ARBA" id="ARBA00022490"/>
    </source>
</evidence>
<dbReference type="HOGENOM" id="CLU_015768_6_3_7"/>
<dbReference type="PANTHER" id="PTHR43311">
    <property type="entry name" value="GLUTAMATE--TRNA LIGASE"/>
    <property type="match status" value="1"/>
</dbReference>
<feature type="binding site" evidence="10">
    <location>
        <position position="100"/>
    </location>
    <ligand>
        <name>Zn(2+)</name>
        <dbReference type="ChEBI" id="CHEBI:29105"/>
    </ligand>
</feature>
<dbReference type="InterPro" id="IPR008925">
    <property type="entry name" value="aa_tRNA-synth_I_cd-bd_sf"/>
</dbReference>
<dbReference type="CDD" id="cd00808">
    <property type="entry name" value="GluRS_core"/>
    <property type="match status" value="1"/>
</dbReference>
<evidence type="ECO:0000256" key="6">
    <source>
        <dbReference type="ARBA" id="ARBA00022741"/>
    </source>
</evidence>
<dbReference type="InterPro" id="IPR020751">
    <property type="entry name" value="aa-tRNA-synth_I_codon-bd_sub2"/>
</dbReference>
<comment type="catalytic activity">
    <reaction evidence="10">
        <text>tRNA(Glu) + L-glutamate + ATP = L-glutamyl-tRNA(Glu) + AMP + diphosphate</text>
        <dbReference type="Rhea" id="RHEA:23540"/>
        <dbReference type="Rhea" id="RHEA-COMP:9663"/>
        <dbReference type="Rhea" id="RHEA-COMP:9680"/>
        <dbReference type="ChEBI" id="CHEBI:29985"/>
        <dbReference type="ChEBI" id="CHEBI:30616"/>
        <dbReference type="ChEBI" id="CHEBI:33019"/>
        <dbReference type="ChEBI" id="CHEBI:78442"/>
        <dbReference type="ChEBI" id="CHEBI:78520"/>
        <dbReference type="ChEBI" id="CHEBI:456215"/>
        <dbReference type="EC" id="6.1.1.17"/>
    </reaction>
</comment>
<keyword evidence="10" id="KW-0862">Zinc</keyword>
<dbReference type="FunFam" id="3.40.50.620:FF:000007">
    <property type="entry name" value="Glutamate--tRNA ligase"/>
    <property type="match status" value="1"/>
</dbReference>
<dbReference type="InterPro" id="IPR020058">
    <property type="entry name" value="Glu/Gln-tRNA-synth_Ib_cat-dom"/>
</dbReference>
<evidence type="ECO:0000256" key="7">
    <source>
        <dbReference type="ARBA" id="ARBA00022840"/>
    </source>
</evidence>
<evidence type="ECO:0000256" key="10">
    <source>
        <dbReference type="HAMAP-Rule" id="MF_00022"/>
    </source>
</evidence>
<keyword evidence="10" id="KW-0479">Metal-binding</keyword>
<dbReference type="Pfam" id="PF19269">
    <property type="entry name" value="Anticodon_2"/>
    <property type="match status" value="1"/>
</dbReference>
<feature type="binding site" evidence="10">
    <location>
        <position position="127"/>
    </location>
    <ligand>
        <name>Zn(2+)</name>
        <dbReference type="ChEBI" id="CHEBI:29105"/>
    </ligand>
</feature>
<dbReference type="PANTHER" id="PTHR43311:SF2">
    <property type="entry name" value="GLUTAMATE--TRNA LIGASE, MITOCHONDRIAL-RELATED"/>
    <property type="match status" value="1"/>
</dbReference>
<dbReference type="GO" id="GO:0004818">
    <property type="term" value="F:glutamate-tRNA ligase activity"/>
    <property type="evidence" value="ECO:0007669"/>
    <property type="project" value="UniProtKB-UniRule"/>
</dbReference>
<dbReference type="InterPro" id="IPR033910">
    <property type="entry name" value="GluRS_core"/>
</dbReference>
<comment type="function">
    <text evidence="10">Catalyzes the attachment of glutamate to tRNA(Glu) in a two-step reaction: glutamate is first activated by ATP to form Glu-AMP and then transferred to the acceptor end of tRNA(Glu).</text>
</comment>
<comment type="cofactor">
    <cofactor evidence="10">
        <name>Zn(2+)</name>
        <dbReference type="ChEBI" id="CHEBI:29105"/>
    </cofactor>
    <text evidence="10">Binds 1 zinc ion per subunit.</text>
</comment>
<dbReference type="GO" id="GO:0005829">
    <property type="term" value="C:cytosol"/>
    <property type="evidence" value="ECO:0007669"/>
    <property type="project" value="TreeGrafter"/>
</dbReference>
<evidence type="ECO:0000313" key="14">
    <source>
        <dbReference type="Proteomes" id="UP000007844"/>
    </source>
</evidence>
<feature type="binding site" evidence="10">
    <location>
        <position position="98"/>
    </location>
    <ligand>
        <name>Zn(2+)</name>
        <dbReference type="ChEBI" id="CHEBI:29105"/>
    </ligand>
</feature>
<evidence type="ECO:0000256" key="8">
    <source>
        <dbReference type="ARBA" id="ARBA00022917"/>
    </source>
</evidence>
<dbReference type="RefSeq" id="WP_014260396.1">
    <property type="nucleotide sequence ID" value="NC_016629.1"/>
</dbReference>
<dbReference type="NCBIfam" id="TIGR00464">
    <property type="entry name" value="gltX_bact"/>
    <property type="match status" value="1"/>
</dbReference>
<dbReference type="Proteomes" id="UP000007844">
    <property type="component" value="Chromosome"/>
</dbReference>
<dbReference type="GO" id="GO:0008270">
    <property type="term" value="F:zinc ion binding"/>
    <property type="evidence" value="ECO:0007669"/>
    <property type="project" value="UniProtKB-UniRule"/>
</dbReference>
<dbReference type="eggNOG" id="COG0008">
    <property type="taxonomic scope" value="Bacteria"/>
</dbReference>
<dbReference type="EMBL" id="CP003221">
    <property type="protein sequence ID" value="EGJ50693.1"/>
    <property type="molecule type" value="Genomic_DNA"/>
</dbReference>
<feature type="short sequence motif" description="'KMSKS' region" evidence="10">
    <location>
        <begin position="235"/>
        <end position="239"/>
    </location>
</feature>
<evidence type="ECO:0000256" key="5">
    <source>
        <dbReference type="ARBA" id="ARBA00022598"/>
    </source>
</evidence>
<keyword evidence="6 10" id="KW-0547">Nucleotide-binding</keyword>
<feature type="binding site" evidence="10">
    <location>
        <position position="125"/>
    </location>
    <ligand>
        <name>Zn(2+)</name>
        <dbReference type="ChEBI" id="CHEBI:29105"/>
    </ligand>
</feature>
<feature type="binding site" evidence="10">
    <location>
        <position position="238"/>
    </location>
    <ligand>
        <name>ATP</name>
        <dbReference type="ChEBI" id="CHEBI:30616"/>
    </ligand>
</feature>
<dbReference type="HAMAP" id="MF_00022">
    <property type="entry name" value="Glu_tRNA_synth_type1"/>
    <property type="match status" value="1"/>
</dbReference>
<name>F3YXZ1_DESAF</name>
<feature type="short sequence motif" description="'HIGH' region" evidence="10">
    <location>
        <begin position="10"/>
        <end position="20"/>
    </location>
</feature>
<evidence type="ECO:0000256" key="9">
    <source>
        <dbReference type="ARBA" id="ARBA00023146"/>
    </source>
</evidence>
<dbReference type="SUPFAM" id="SSF48163">
    <property type="entry name" value="An anticodon-binding domain of class I aminoacyl-tRNA synthetases"/>
    <property type="match status" value="1"/>
</dbReference>
<dbReference type="EC" id="6.1.1.17" evidence="10"/>
<dbReference type="Gene3D" id="3.40.50.620">
    <property type="entry name" value="HUPs"/>
    <property type="match status" value="1"/>
</dbReference>
<dbReference type="InterPro" id="IPR000924">
    <property type="entry name" value="Glu/Gln-tRNA-synth"/>
</dbReference>
<feature type="domain" description="Glutamyl/glutaminyl-tRNA synthetase class Ib catalytic" evidence="11">
    <location>
        <begin position="4"/>
        <end position="302"/>
    </location>
</feature>
<feature type="domain" description="Aminoacyl-tRNA synthetase class I anticodon-binding" evidence="12">
    <location>
        <begin position="316"/>
        <end position="460"/>
    </location>
</feature>
<dbReference type="Gene3D" id="1.10.10.350">
    <property type="match status" value="1"/>
</dbReference>
<keyword evidence="7 10" id="KW-0067">ATP-binding</keyword>
<evidence type="ECO:0000313" key="13">
    <source>
        <dbReference type="EMBL" id="EGJ50693.1"/>
    </source>
</evidence>
<dbReference type="Pfam" id="PF00749">
    <property type="entry name" value="tRNA-synt_1c"/>
    <property type="match status" value="1"/>
</dbReference>
<dbReference type="STRING" id="690850.Desaf_2369"/>
<dbReference type="InterPro" id="IPR014729">
    <property type="entry name" value="Rossmann-like_a/b/a_fold"/>
</dbReference>
<dbReference type="InterPro" id="IPR004527">
    <property type="entry name" value="Glu-tRNA-ligase_bac/mito"/>
</dbReference>
<keyword evidence="9 10" id="KW-0030">Aminoacyl-tRNA synthetase</keyword>
<dbReference type="GO" id="GO:0000049">
    <property type="term" value="F:tRNA binding"/>
    <property type="evidence" value="ECO:0007669"/>
    <property type="project" value="InterPro"/>
</dbReference>
<reference evidence="13 14" key="1">
    <citation type="journal article" date="2011" name="J. Bacteriol.">
        <title>Genome sequence of the mercury-methylating and pleomorphic Desulfovibrio africanus Strain Walvis Bay.</title>
        <authorList>
            <person name="Brown S.D."/>
            <person name="Wall J.D."/>
            <person name="Kucken A.M."/>
            <person name="Gilmour C.C."/>
            <person name="Podar M."/>
            <person name="Brandt C.C."/>
            <person name="Teshima H."/>
            <person name="Detter J.C."/>
            <person name="Han C.S."/>
            <person name="Land M.L."/>
            <person name="Lucas S."/>
            <person name="Han J."/>
            <person name="Pennacchio L."/>
            <person name="Nolan M."/>
            <person name="Pitluck S."/>
            <person name="Woyke T."/>
            <person name="Goodwin L."/>
            <person name="Palumbo A.V."/>
            <person name="Elias D.A."/>
        </authorList>
    </citation>
    <scope>NUCLEOTIDE SEQUENCE [LARGE SCALE GENOMIC DNA]</scope>
    <source>
        <strain evidence="13 14">Walvis Bay</strain>
    </source>
</reference>
<dbReference type="InterPro" id="IPR045462">
    <property type="entry name" value="aa-tRNA-synth_I_cd-bd"/>
</dbReference>
<dbReference type="PRINTS" id="PR00987">
    <property type="entry name" value="TRNASYNTHGLU"/>
</dbReference>
<dbReference type="GO" id="GO:0006424">
    <property type="term" value="P:glutamyl-tRNA aminoacylation"/>
    <property type="evidence" value="ECO:0007669"/>
    <property type="project" value="UniProtKB-UniRule"/>
</dbReference>
<proteinExistence type="inferred from homology"/>
<evidence type="ECO:0000259" key="12">
    <source>
        <dbReference type="Pfam" id="PF19269"/>
    </source>
</evidence>
<evidence type="ECO:0000256" key="1">
    <source>
        <dbReference type="ARBA" id="ARBA00004496"/>
    </source>
</evidence>
<sequence>MKRMVTRFAPSPTGYLHVGGARTAIFNWLLARHNQGRFILRIEDTDRERSTPEATQAILDGMSWLGLDWDELHYQSQRAELHNEYIDRMVASGHAYWCSCTPQQVDAMREKATAEGRKPKYDLTCRERGLGPGPGRCVRLKAPLVGSTGWTDLVKGHIAFPNEELDDLVLRRSDGSPIYNVAVVVDDITMGVTTIIRGDDHVSNTPKQILIYQALGAEMPEFGHVPMILGPDKKKLSKRHGATSVVQYQDEGYLPEAMVNYLLRLGWSLGDKEIFSRQEMVELFTTANLGSSPAVFDQKKLNALNAHYIKESVPERLAGLLLPFFAAKNLAADAAYVARIVPMFQPRAQTLKEMADKAEFFLLDDAALEYDQAAVQKFITEGTKPHLAAIREGLAGLPDFSESAVEGLLNAYVAEKGVSFKDIAQPLRVALTGKTASPGLHETIAALGRDKVLNRLEQALKL</sequence>
<dbReference type="AlphaFoldDB" id="F3YXZ1"/>
<organism evidence="13 14">
    <name type="scientific">Desulfocurvibacter africanus subsp. africanus str. Walvis Bay</name>
    <dbReference type="NCBI Taxonomy" id="690850"/>
    <lineage>
        <taxon>Bacteria</taxon>
        <taxon>Pseudomonadati</taxon>
        <taxon>Thermodesulfobacteriota</taxon>
        <taxon>Desulfovibrionia</taxon>
        <taxon>Desulfovibrionales</taxon>
        <taxon>Desulfovibrionaceae</taxon>
        <taxon>Desulfocurvibacter</taxon>
    </lineage>
</organism>
<dbReference type="PROSITE" id="PS00178">
    <property type="entry name" value="AA_TRNA_LIGASE_I"/>
    <property type="match status" value="1"/>
</dbReference>
<evidence type="ECO:0000259" key="11">
    <source>
        <dbReference type="Pfam" id="PF00749"/>
    </source>
</evidence>
<dbReference type="GO" id="GO:0005524">
    <property type="term" value="F:ATP binding"/>
    <property type="evidence" value="ECO:0007669"/>
    <property type="project" value="UniProtKB-UniRule"/>
</dbReference>